<dbReference type="STRING" id="1715691.TA5113_01135"/>
<dbReference type="AlphaFoldDB" id="A0A0P1ISA7"/>
<feature type="transmembrane region" description="Helical" evidence="2">
    <location>
        <begin position="42"/>
        <end position="62"/>
    </location>
</feature>
<keyword evidence="2" id="KW-0472">Membrane</keyword>
<dbReference type="RefSeq" id="WP_131726428.1">
    <property type="nucleotide sequence ID" value="NZ_CYTO01000009.1"/>
</dbReference>
<reference evidence="4" key="1">
    <citation type="submission" date="2015-09" db="EMBL/GenBank/DDBJ databases">
        <authorList>
            <person name="Rodrigo-Torres Lidia"/>
            <person name="Arahal R.David."/>
        </authorList>
    </citation>
    <scope>NUCLEOTIDE SEQUENCE [LARGE SCALE GENOMIC DNA]</scope>
    <source>
        <strain evidence="4">CECT 5114</strain>
    </source>
</reference>
<proteinExistence type="predicted"/>
<feature type="coiled-coil region" evidence="1">
    <location>
        <begin position="182"/>
        <end position="216"/>
    </location>
</feature>
<dbReference type="OrthoDB" id="6148968at2"/>
<dbReference type="PANTHER" id="PTHR32309:SF13">
    <property type="entry name" value="FERRIC ENTEROBACTIN TRANSPORT PROTEIN FEPE"/>
    <property type="match status" value="1"/>
</dbReference>
<dbReference type="PANTHER" id="PTHR32309">
    <property type="entry name" value="TYROSINE-PROTEIN KINASE"/>
    <property type="match status" value="1"/>
</dbReference>
<keyword evidence="2" id="KW-0812">Transmembrane</keyword>
<evidence type="ECO:0000256" key="2">
    <source>
        <dbReference type="SAM" id="Phobius"/>
    </source>
</evidence>
<name>A0A0P1ISA7_9RHOB</name>
<dbReference type="Proteomes" id="UP000051184">
    <property type="component" value="Unassembled WGS sequence"/>
</dbReference>
<dbReference type="GO" id="GO:0005886">
    <property type="term" value="C:plasma membrane"/>
    <property type="evidence" value="ECO:0007669"/>
    <property type="project" value="TreeGrafter"/>
</dbReference>
<evidence type="ECO:0000313" key="4">
    <source>
        <dbReference type="Proteomes" id="UP000051184"/>
    </source>
</evidence>
<dbReference type="InterPro" id="IPR050445">
    <property type="entry name" value="Bact_polysacc_biosynth/exp"/>
</dbReference>
<gene>
    <name evidence="3" type="ORF">TA5114_02308</name>
</gene>
<keyword evidence="1" id="KW-0175">Coiled coil</keyword>
<keyword evidence="4" id="KW-1185">Reference proteome</keyword>
<feature type="transmembrane region" description="Helical" evidence="2">
    <location>
        <begin position="446"/>
        <end position="467"/>
    </location>
</feature>
<accession>A0A0P1ISA7</accession>
<evidence type="ECO:0000256" key="1">
    <source>
        <dbReference type="SAM" id="Coils"/>
    </source>
</evidence>
<keyword evidence="2" id="KW-1133">Transmembrane helix</keyword>
<evidence type="ECO:0000313" key="3">
    <source>
        <dbReference type="EMBL" id="CUK26497.1"/>
    </source>
</evidence>
<dbReference type="GO" id="GO:0004713">
    <property type="term" value="F:protein tyrosine kinase activity"/>
    <property type="evidence" value="ECO:0007669"/>
    <property type="project" value="TreeGrafter"/>
</dbReference>
<organism evidence="3 4">
    <name type="scientific">Cognatishimia activa</name>
    <dbReference type="NCBI Taxonomy" id="1715691"/>
    <lineage>
        <taxon>Bacteria</taxon>
        <taxon>Pseudomonadati</taxon>
        <taxon>Pseudomonadota</taxon>
        <taxon>Alphaproteobacteria</taxon>
        <taxon>Rhodobacterales</taxon>
        <taxon>Paracoccaceae</taxon>
        <taxon>Cognatishimia</taxon>
    </lineage>
</organism>
<dbReference type="EMBL" id="CYUE01000020">
    <property type="protein sequence ID" value="CUK26497.1"/>
    <property type="molecule type" value="Genomic_DNA"/>
</dbReference>
<protein>
    <submittedName>
        <fullName evidence="3">Capsule polysaccharide export protein</fullName>
    </submittedName>
</protein>
<sequence length="485" mass="53389">MVMQSDLPAYSSNAEYLSRLDKVLSKGKPGQPGYLLKRITRYTGVCLIWIALIWVPILGYLGSAPPKYTSTMSLILPGSGVSASVNMEGIGQASSFASSAFASNSLSPTQTYKRLLRADRILDAAATSLMTERQYLPRPKVTLVDQTGLIHVEMTGVSPEEARDRNQAILTAFFTEVEALRADDLEEREEGAVKAIEEYRDSVLATRQAVNNLQTQTGFISKDQFDRQVTDNDNRQTEVVGLRAELEEKVAFVAQMQAALGLTPLQAARALDLYSDQRYLALVADLADKATLRNEVGALYGARHPERQKAETDYARAFEATVDAAMAVTGLPRDVAEKLNVSQFGDRTSLLAELLRNEAERAGLEAQYLELNRRYMQEKNRLERAALAASKLEDLQRDFQVAEAVFASAIARAQSSKTDVFASYPLVQVLENPSLPEEGTASRKKMALLAGFGATFLVLMALSLGWVRKSIIRWAIGLREGPTHV</sequence>
<feature type="coiled-coil region" evidence="1">
    <location>
        <begin position="354"/>
        <end position="395"/>
    </location>
</feature>